<sequence length="214" mass="22787">MADSDNSTTLPSVTRGGLFRATPAPIAGSQPGAVASNDLERDQSADPAVAVWREWQAAHEETDRLSREQQRLERKLAEEVGFPNVMIQLSDDGPATLRSPEALRDVLGVGSMETEGGAKAEADLATHKARWDAYDRAIGYSATLRAESEAAGRAETLLGVLSETPAISLAGVAAKLDAILREGQPSKDDAEFPWPQIRSVLEDIGRIGGQAEPS</sequence>
<gene>
    <name evidence="2" type="ORF">D3227_00055</name>
</gene>
<comment type="caution">
    <text evidence="2">The sequence shown here is derived from an EMBL/GenBank/DDBJ whole genome shotgun (WGS) entry which is preliminary data.</text>
</comment>
<dbReference type="Proteomes" id="UP000272706">
    <property type="component" value="Unassembled WGS sequence"/>
</dbReference>
<dbReference type="RefSeq" id="WP_120011672.1">
    <property type="nucleotide sequence ID" value="NZ_QZWZ01000001.1"/>
</dbReference>
<reference evidence="2 3" key="1">
    <citation type="submission" date="2018-09" db="EMBL/GenBank/DDBJ databases">
        <title>Mesorhizobium carmichaelinearum sp. nov. isolated from Carmichaelinea spp. root nodules in New Zealand.</title>
        <authorList>
            <person name="De Meyer S.E."/>
        </authorList>
    </citation>
    <scope>NUCLEOTIDE SEQUENCE [LARGE SCALE GENOMIC DNA]</scope>
    <source>
        <strain evidence="2 3">ICMP19557</strain>
    </source>
</reference>
<protein>
    <submittedName>
        <fullName evidence="2">Uncharacterized protein</fullName>
    </submittedName>
</protein>
<dbReference type="EMBL" id="QZWZ01000001">
    <property type="protein sequence ID" value="RJT42316.1"/>
    <property type="molecule type" value="Genomic_DNA"/>
</dbReference>
<evidence type="ECO:0000313" key="3">
    <source>
        <dbReference type="Proteomes" id="UP000272706"/>
    </source>
</evidence>
<accession>A0A3A5L9F1</accession>
<evidence type="ECO:0000256" key="1">
    <source>
        <dbReference type="SAM" id="MobiDB-lite"/>
    </source>
</evidence>
<proteinExistence type="predicted"/>
<dbReference type="OrthoDB" id="7306312at2"/>
<dbReference type="AlphaFoldDB" id="A0A3A5L9F1"/>
<keyword evidence="3" id="KW-1185">Reference proteome</keyword>
<feature type="region of interest" description="Disordered" evidence="1">
    <location>
        <begin position="1"/>
        <end position="46"/>
    </location>
</feature>
<organism evidence="2 3">
    <name type="scientific">Mesorhizobium waimense</name>
    <dbReference type="NCBI Taxonomy" id="1300307"/>
    <lineage>
        <taxon>Bacteria</taxon>
        <taxon>Pseudomonadati</taxon>
        <taxon>Pseudomonadota</taxon>
        <taxon>Alphaproteobacteria</taxon>
        <taxon>Hyphomicrobiales</taxon>
        <taxon>Phyllobacteriaceae</taxon>
        <taxon>Mesorhizobium</taxon>
    </lineage>
</organism>
<feature type="compositionally biased region" description="Polar residues" evidence="1">
    <location>
        <begin position="1"/>
        <end position="12"/>
    </location>
</feature>
<evidence type="ECO:0000313" key="2">
    <source>
        <dbReference type="EMBL" id="RJT42316.1"/>
    </source>
</evidence>
<name>A0A3A5L9F1_9HYPH</name>